<sequence>MANAIHGPLDFKPLPVGHAPNSLSFGFGLSSTNTPSWAPLNAAVGVAMNPSSISHLMASPSRSSPPRALKRRHGSDDSGGGDEEMDRSPTPERPKRAPPKRARMAGAEGSSRDGEGKENKSPSVTDELADVDLGVLLARLPAHSLVTILSDLIKSQPALKATVLRHVPRPTIAIARQALETAAKKLRDSYPWSNTTSFPPSVRHPPSVGFGFGSAPAAPRDDYVLSRITPQVNEFVATFMTYLPYFSNDPAMAASSSGTQTSTSFPNPSHNEYTTETFDFLFTLCEHLLSQPSVGQSALASLLSKRLKTEWGGWIGQIRNAFINGRMFGEPTLLRWTEAFDRLVEAKGPPEFNSVMAEVREQWMAIVGPYLSVSTLQRRFGHHRMDEF</sequence>
<evidence type="ECO:0000256" key="4">
    <source>
        <dbReference type="SAM" id="MobiDB-lite"/>
    </source>
</evidence>
<dbReference type="InterPro" id="IPR038422">
    <property type="entry name" value="Cut8/Sts1_sf"/>
</dbReference>
<keyword evidence="3" id="KW-0653">Protein transport</keyword>
<protein>
    <recommendedName>
        <fullName evidence="3">Tethering factor for nuclear proteasome STS1</fullName>
    </recommendedName>
</protein>
<accession>A0ABR3J725</accession>
<feature type="compositionally biased region" description="Basic and acidic residues" evidence="4">
    <location>
        <begin position="86"/>
        <end position="95"/>
    </location>
</feature>
<comment type="caution">
    <text evidence="5">The sequence shown here is derived from an EMBL/GenBank/DDBJ whole genome shotgun (WGS) entry which is preliminary data.</text>
</comment>
<keyword evidence="3" id="KW-0963">Cytoplasm</keyword>
<proteinExistence type="inferred from homology"/>
<evidence type="ECO:0000313" key="5">
    <source>
        <dbReference type="EMBL" id="KAL0951298.1"/>
    </source>
</evidence>
<dbReference type="PANTHER" id="PTHR28032">
    <property type="entry name" value="FI02826P"/>
    <property type="match status" value="1"/>
</dbReference>
<dbReference type="Proteomes" id="UP001556367">
    <property type="component" value="Unassembled WGS sequence"/>
</dbReference>
<dbReference type="Pfam" id="PF08559">
    <property type="entry name" value="Cut8"/>
    <property type="match status" value="1"/>
</dbReference>
<keyword evidence="6" id="KW-1185">Reference proteome</keyword>
<keyword evidence="3" id="KW-0813">Transport</keyword>
<evidence type="ECO:0000256" key="3">
    <source>
        <dbReference type="RuleBase" id="RU368013"/>
    </source>
</evidence>
<dbReference type="EMBL" id="JASNQZ010000011">
    <property type="protein sequence ID" value="KAL0951298.1"/>
    <property type="molecule type" value="Genomic_DNA"/>
</dbReference>
<keyword evidence="2 3" id="KW-0539">Nucleus</keyword>
<dbReference type="Gene3D" id="1.20.58.1590">
    <property type="entry name" value="Tethering factor for nuclear proteasome Cut8/Sts1"/>
    <property type="match status" value="1"/>
</dbReference>
<comment type="similarity">
    <text evidence="1 3">Belongs to the cut8/STS1 family.</text>
</comment>
<comment type="function">
    <text evidence="3">Involved in ubiquitin-mediated protein degradation. Regulatory factor in the ubiquitin/proteasome pathway that controls the turnover of proteasome substrates. Targets proteasomes to the nucleus and facilitates the degradation of nuclear proteins.</text>
</comment>
<reference evidence="6" key="1">
    <citation type="submission" date="2024-06" db="EMBL/GenBank/DDBJ databases">
        <title>Multi-omics analyses provide insights into the biosynthesis of the anticancer antibiotic pleurotin in Hohenbuehelia grisea.</title>
        <authorList>
            <person name="Weaver J.A."/>
            <person name="Alberti F."/>
        </authorList>
    </citation>
    <scope>NUCLEOTIDE SEQUENCE [LARGE SCALE GENOMIC DNA]</scope>
    <source>
        <strain evidence="6">T-177</strain>
    </source>
</reference>
<gene>
    <name evidence="5" type="ORF">HGRIS_008008</name>
</gene>
<evidence type="ECO:0000256" key="2">
    <source>
        <dbReference type="ARBA" id="ARBA00023242"/>
    </source>
</evidence>
<dbReference type="InterPro" id="IPR013868">
    <property type="entry name" value="Cut8/Sts1_fam"/>
</dbReference>
<evidence type="ECO:0000313" key="6">
    <source>
        <dbReference type="Proteomes" id="UP001556367"/>
    </source>
</evidence>
<comment type="subcellular location">
    <subcellularLocation>
        <location evidence="3">Cytoplasm</location>
    </subcellularLocation>
    <subcellularLocation>
        <location evidence="3">Nucleus</location>
    </subcellularLocation>
</comment>
<dbReference type="PANTHER" id="PTHR28032:SF1">
    <property type="entry name" value="FI02826P"/>
    <property type="match status" value="1"/>
</dbReference>
<feature type="region of interest" description="Disordered" evidence="4">
    <location>
        <begin position="55"/>
        <end position="125"/>
    </location>
</feature>
<organism evidence="5 6">
    <name type="scientific">Hohenbuehelia grisea</name>
    <dbReference type="NCBI Taxonomy" id="104357"/>
    <lineage>
        <taxon>Eukaryota</taxon>
        <taxon>Fungi</taxon>
        <taxon>Dikarya</taxon>
        <taxon>Basidiomycota</taxon>
        <taxon>Agaricomycotina</taxon>
        <taxon>Agaricomycetes</taxon>
        <taxon>Agaricomycetidae</taxon>
        <taxon>Agaricales</taxon>
        <taxon>Pleurotineae</taxon>
        <taxon>Pleurotaceae</taxon>
        <taxon>Hohenbuehelia</taxon>
    </lineage>
</organism>
<evidence type="ECO:0000256" key="1">
    <source>
        <dbReference type="ARBA" id="ARBA00006199"/>
    </source>
</evidence>
<comment type="subunit">
    <text evidence="3">Binds the proteasome.</text>
</comment>
<feature type="compositionally biased region" description="Basic and acidic residues" evidence="4">
    <location>
        <begin position="110"/>
        <end position="120"/>
    </location>
</feature>
<name>A0ABR3J725_9AGAR</name>